<evidence type="ECO:0000256" key="5">
    <source>
        <dbReference type="ARBA" id="ARBA00022576"/>
    </source>
</evidence>
<evidence type="ECO:0000256" key="10">
    <source>
        <dbReference type="ARBA" id="ARBA00022898"/>
    </source>
</evidence>
<dbReference type="GO" id="GO:0030170">
    <property type="term" value="F:pyridoxal phosphate binding"/>
    <property type="evidence" value="ECO:0007669"/>
    <property type="project" value="InterPro"/>
</dbReference>
<protein>
    <submittedName>
        <fullName evidence="15">Pyridoxal phosphate-dependent transferase</fullName>
    </submittedName>
</protein>
<dbReference type="Gene3D" id="3.40.640.10">
    <property type="entry name" value="Type I PLP-dependent aspartate aminotransferase-like (Major domain)"/>
    <property type="match status" value="1"/>
</dbReference>
<dbReference type="GO" id="GO:0050660">
    <property type="term" value="F:flavin adenine dinucleotide binding"/>
    <property type="evidence" value="ECO:0007669"/>
    <property type="project" value="InterPro"/>
</dbReference>
<evidence type="ECO:0000313" key="15">
    <source>
        <dbReference type="EMBL" id="KAK4245836.1"/>
    </source>
</evidence>
<dbReference type="GO" id="GO:0008483">
    <property type="term" value="F:transaminase activity"/>
    <property type="evidence" value="ECO:0007669"/>
    <property type="project" value="UniProtKB-KW"/>
</dbReference>
<reference evidence="15" key="1">
    <citation type="journal article" date="2023" name="Mol. Phylogenet. Evol.">
        <title>Genome-scale phylogeny and comparative genomics of the fungal order Sordariales.</title>
        <authorList>
            <person name="Hensen N."/>
            <person name="Bonometti L."/>
            <person name="Westerberg I."/>
            <person name="Brannstrom I.O."/>
            <person name="Guillou S."/>
            <person name="Cros-Aarteil S."/>
            <person name="Calhoun S."/>
            <person name="Haridas S."/>
            <person name="Kuo A."/>
            <person name="Mondo S."/>
            <person name="Pangilinan J."/>
            <person name="Riley R."/>
            <person name="LaButti K."/>
            <person name="Andreopoulos B."/>
            <person name="Lipzen A."/>
            <person name="Chen C."/>
            <person name="Yan M."/>
            <person name="Daum C."/>
            <person name="Ng V."/>
            <person name="Clum A."/>
            <person name="Steindorff A."/>
            <person name="Ohm R.A."/>
            <person name="Martin F."/>
            <person name="Silar P."/>
            <person name="Natvig D.O."/>
            <person name="Lalanne C."/>
            <person name="Gautier V."/>
            <person name="Ament-Velasquez S.L."/>
            <person name="Kruys A."/>
            <person name="Hutchinson M.I."/>
            <person name="Powell A.J."/>
            <person name="Barry K."/>
            <person name="Miller A.N."/>
            <person name="Grigoriev I.V."/>
            <person name="Debuchy R."/>
            <person name="Gladieux P."/>
            <person name="Hiltunen Thoren M."/>
            <person name="Johannesson H."/>
        </authorList>
    </citation>
    <scope>NUCLEOTIDE SEQUENCE</scope>
    <source>
        <strain evidence="15">CBS 359.72</strain>
    </source>
</reference>
<keyword evidence="16" id="KW-1185">Reference proteome</keyword>
<dbReference type="Gene3D" id="3.50.50.60">
    <property type="entry name" value="FAD/NAD(P)-binding domain"/>
    <property type="match status" value="2"/>
</dbReference>
<dbReference type="Pfam" id="PF00743">
    <property type="entry name" value="FMO-like"/>
    <property type="match status" value="2"/>
</dbReference>
<evidence type="ECO:0000313" key="16">
    <source>
        <dbReference type="Proteomes" id="UP001303647"/>
    </source>
</evidence>
<dbReference type="EMBL" id="MU857689">
    <property type="protein sequence ID" value="KAK4245836.1"/>
    <property type="molecule type" value="Genomic_DNA"/>
</dbReference>
<evidence type="ECO:0000256" key="8">
    <source>
        <dbReference type="ARBA" id="ARBA00022827"/>
    </source>
</evidence>
<dbReference type="Proteomes" id="UP001303647">
    <property type="component" value="Unassembled WGS sequence"/>
</dbReference>
<keyword evidence="11" id="KW-0560">Oxidoreductase</keyword>
<evidence type="ECO:0000256" key="11">
    <source>
        <dbReference type="ARBA" id="ARBA00023002"/>
    </source>
</evidence>
<dbReference type="AlphaFoldDB" id="A0AAN7HDG3"/>
<dbReference type="GO" id="GO:1901605">
    <property type="term" value="P:alpha-amino acid metabolic process"/>
    <property type="evidence" value="ECO:0007669"/>
    <property type="project" value="TreeGrafter"/>
</dbReference>
<dbReference type="InterPro" id="IPR020946">
    <property type="entry name" value="Flavin_mOase-like"/>
</dbReference>
<evidence type="ECO:0000256" key="13">
    <source>
        <dbReference type="SAM" id="MobiDB-lite"/>
    </source>
</evidence>
<dbReference type="InterPro" id="IPR036188">
    <property type="entry name" value="FAD/NAD-bd_sf"/>
</dbReference>
<dbReference type="SUPFAM" id="SSF53383">
    <property type="entry name" value="PLP-dependent transferases"/>
    <property type="match status" value="1"/>
</dbReference>
<evidence type="ECO:0000256" key="6">
    <source>
        <dbReference type="ARBA" id="ARBA00022630"/>
    </source>
</evidence>
<dbReference type="PANTHER" id="PTHR42790">
    <property type="entry name" value="AMINOTRANSFERASE"/>
    <property type="match status" value="1"/>
</dbReference>
<organism evidence="15 16">
    <name type="scientific">Corynascus novoguineensis</name>
    <dbReference type="NCBI Taxonomy" id="1126955"/>
    <lineage>
        <taxon>Eukaryota</taxon>
        <taxon>Fungi</taxon>
        <taxon>Dikarya</taxon>
        <taxon>Ascomycota</taxon>
        <taxon>Pezizomycotina</taxon>
        <taxon>Sordariomycetes</taxon>
        <taxon>Sordariomycetidae</taxon>
        <taxon>Sordariales</taxon>
        <taxon>Chaetomiaceae</taxon>
        <taxon>Corynascus</taxon>
    </lineage>
</organism>
<evidence type="ECO:0000256" key="7">
    <source>
        <dbReference type="ARBA" id="ARBA00022679"/>
    </source>
</evidence>
<dbReference type="SUPFAM" id="SSF51905">
    <property type="entry name" value="FAD/NAD(P)-binding domain"/>
    <property type="match status" value="2"/>
</dbReference>
<dbReference type="Pfam" id="PF00155">
    <property type="entry name" value="Aminotran_1_2"/>
    <property type="match status" value="1"/>
</dbReference>
<dbReference type="FunFam" id="3.50.50.60:FF:000138">
    <property type="entry name" value="Flavin-containing monooxygenase"/>
    <property type="match status" value="1"/>
</dbReference>
<evidence type="ECO:0000256" key="2">
    <source>
        <dbReference type="ARBA" id="ARBA00001974"/>
    </source>
</evidence>
<comment type="similarity">
    <text evidence="3">Belongs to the class-I pyridoxal-phosphate-dependent aminotransferase family.</text>
</comment>
<keyword evidence="8" id="KW-0274">FAD</keyword>
<evidence type="ECO:0000259" key="14">
    <source>
        <dbReference type="Pfam" id="PF00155"/>
    </source>
</evidence>
<dbReference type="GO" id="GO:0050661">
    <property type="term" value="F:NADP binding"/>
    <property type="evidence" value="ECO:0007669"/>
    <property type="project" value="InterPro"/>
</dbReference>
<proteinExistence type="inferred from homology"/>
<dbReference type="InterPro" id="IPR015424">
    <property type="entry name" value="PyrdxlP-dep_Trfase"/>
</dbReference>
<gene>
    <name evidence="15" type="ORF">C7999DRAFT_42662</name>
</gene>
<comment type="caution">
    <text evidence="15">The sequence shown here is derived from an EMBL/GenBank/DDBJ whole genome shotgun (WGS) entry which is preliminary data.</text>
</comment>
<dbReference type="Pfam" id="PF13450">
    <property type="entry name" value="NAD_binding_8"/>
    <property type="match status" value="1"/>
</dbReference>
<dbReference type="InterPro" id="IPR050859">
    <property type="entry name" value="Class-I_PLP-dep_aminotransf"/>
</dbReference>
<keyword evidence="5" id="KW-0032">Aminotransferase</keyword>
<dbReference type="PRINTS" id="PR00419">
    <property type="entry name" value="ADXRDTASE"/>
</dbReference>
<dbReference type="PANTHER" id="PTHR42790:SF1">
    <property type="entry name" value="AROMATIC AMINO ACID AMINOTRANSFERASE, HYPOTHETICAL (EUROFUNG)"/>
    <property type="match status" value="1"/>
</dbReference>
<evidence type="ECO:0000256" key="12">
    <source>
        <dbReference type="ARBA" id="ARBA00023033"/>
    </source>
</evidence>
<dbReference type="InterPro" id="IPR004839">
    <property type="entry name" value="Aminotransferase_I/II_large"/>
</dbReference>
<comment type="cofactor">
    <cofactor evidence="2">
        <name>FAD</name>
        <dbReference type="ChEBI" id="CHEBI:57692"/>
    </cofactor>
</comment>
<keyword evidence="12" id="KW-0503">Monooxygenase</keyword>
<evidence type="ECO:0000256" key="1">
    <source>
        <dbReference type="ARBA" id="ARBA00001933"/>
    </source>
</evidence>
<dbReference type="GO" id="GO:0004499">
    <property type="term" value="F:N,N-dimethylaniline monooxygenase activity"/>
    <property type="evidence" value="ECO:0007669"/>
    <property type="project" value="InterPro"/>
</dbReference>
<keyword evidence="9" id="KW-0521">NADP</keyword>
<keyword evidence="7 15" id="KW-0808">Transferase</keyword>
<dbReference type="CDD" id="cd00609">
    <property type="entry name" value="AAT_like"/>
    <property type="match status" value="1"/>
</dbReference>
<evidence type="ECO:0000256" key="4">
    <source>
        <dbReference type="ARBA" id="ARBA00009183"/>
    </source>
</evidence>
<keyword evidence="10" id="KW-0663">Pyridoxal phosphate</keyword>
<comment type="cofactor">
    <cofactor evidence="1">
        <name>pyridoxal 5'-phosphate</name>
        <dbReference type="ChEBI" id="CHEBI:597326"/>
    </cofactor>
</comment>
<evidence type="ECO:0000256" key="3">
    <source>
        <dbReference type="ARBA" id="ARBA00007441"/>
    </source>
</evidence>
<feature type="region of interest" description="Disordered" evidence="13">
    <location>
        <begin position="764"/>
        <end position="787"/>
    </location>
</feature>
<name>A0AAN7HDG3_9PEZI</name>
<accession>A0AAN7HDG3</accession>
<dbReference type="InterPro" id="IPR015421">
    <property type="entry name" value="PyrdxlP-dep_Trfase_major"/>
</dbReference>
<keyword evidence="6" id="KW-0285">Flavoprotein</keyword>
<evidence type="ECO:0000256" key="9">
    <source>
        <dbReference type="ARBA" id="ARBA00022857"/>
    </source>
</evidence>
<sequence>MGSHEPRQFDVKDVAIIGAGPCGLAAARYLVAQNAFRRIDIFEQQQEVGGVWNYSPKPSGPVSVPQVSADCPPDPPLPFQEGEAPIFPSPMYDALHTNIPRALMGYSDLPIPEDTLVFPSREDIQNYVVEYAKDIRHLIQFSTQVRDVRLRVVDGKDLWDVTTVCLLTGDARSATYDAVVVVSGHYTAVYIPDAKGIREFHEAHPGVISHSKHYRNAEKFTDKKVVIVGNAASGLDISAQISRVSKKPLLLSVRSPTSEANLAYSGAEEVPIIEEFLVEERGIRFQDGRIEKDIDAVIYATGYLFSFPFLRSLKPPLVTDGRRVYGLYRHLFHIDHPTLVFTRLPIKVVPFPFSESQAAVFSRTWANLLPLPSTEEMKQWEAEEAEKRGVKFHVWPEGGDADYINSVHDWIVQSSTPGKVPPRWSPEMVWQRQIYAKAKLQFELSGRKARSLEELGFKYSPEQGTTFRHRVRPADRKKPAPLDLSHHYSAVTKRRFPFKLKEAYKFFQIPGILNIAGGLPHVDYFPFDTLEAQTAKPERWTPSPNHSSESAASSSSTGPAAATHISVPKTLDESDPLKKIDLTSVLQYGLAAGYPPLLSWVRQFTRENLQHDTPYQSGPEVILTCGSTDGFSKTLDLFVNQWTEGVNDIRDRPGLLCEPFVYSNVLSQAQPHGVQIVTVKADASGMMVKGPGGLEDVLANWDPSKGKRPHLMYTVTLGHNPTGIVLSMERKREIYAVCSKYDVIIVEDEPYWYLQFPSAATEEAKSRGLPPPPLARTHKPSSSSSSSGYAFLDSLTPSFLAIDTDGRVVRLDTFSKTVAPGCRLGWITAQPALIERFERIAECTTQQPSGFVQGLISELVLGSSKQNQAAKSAFSRLLLSSSDGRDQAASFAGWDTSGWVRWLEGLRGAYERRMARMCRILDVGSALVTTSPVSFSSSSSADDEDTSEWSPLAVSKTVLYSFRWPRGGMFIWLRMHLEAHPLWMARGPSRRLPILDGPALSGALMVWLTTEPFRVLVSTGSIFSANDEVRRAEGWAYYRVCFAAEAEDRVGLAAERFVEGVKRFWEVTDVKLVEKLLKELGPSGEVEALGDGVTLNQGILRI</sequence>
<reference evidence="15" key="2">
    <citation type="submission" date="2023-05" db="EMBL/GenBank/DDBJ databases">
        <authorList>
            <consortium name="Lawrence Berkeley National Laboratory"/>
            <person name="Steindorff A."/>
            <person name="Hensen N."/>
            <person name="Bonometti L."/>
            <person name="Westerberg I."/>
            <person name="Brannstrom I.O."/>
            <person name="Guillou S."/>
            <person name="Cros-Aarteil S."/>
            <person name="Calhoun S."/>
            <person name="Haridas S."/>
            <person name="Kuo A."/>
            <person name="Mondo S."/>
            <person name="Pangilinan J."/>
            <person name="Riley R."/>
            <person name="Labutti K."/>
            <person name="Andreopoulos B."/>
            <person name="Lipzen A."/>
            <person name="Chen C."/>
            <person name="Yanf M."/>
            <person name="Daum C."/>
            <person name="Ng V."/>
            <person name="Clum A."/>
            <person name="Ohm R."/>
            <person name="Martin F."/>
            <person name="Silar P."/>
            <person name="Natvig D."/>
            <person name="Lalanne C."/>
            <person name="Gautier V."/>
            <person name="Ament-Velasquez S.L."/>
            <person name="Kruys A."/>
            <person name="Hutchinson M.I."/>
            <person name="Powell A.J."/>
            <person name="Barry K."/>
            <person name="Miller A.N."/>
            <person name="Grigoriev I.V."/>
            <person name="Debuchy R."/>
            <person name="Gladieux P."/>
            <person name="Thoren M.H."/>
            <person name="Johannesson H."/>
        </authorList>
    </citation>
    <scope>NUCLEOTIDE SEQUENCE</scope>
    <source>
        <strain evidence="15">CBS 359.72</strain>
    </source>
</reference>
<feature type="compositionally biased region" description="Low complexity" evidence="13">
    <location>
        <begin position="542"/>
        <end position="562"/>
    </location>
</feature>
<comment type="similarity">
    <text evidence="4">Belongs to the FMO family.</text>
</comment>
<feature type="domain" description="Aminotransferase class I/classII large" evidence="14">
    <location>
        <begin position="661"/>
        <end position="865"/>
    </location>
</feature>
<feature type="region of interest" description="Disordered" evidence="13">
    <location>
        <begin position="535"/>
        <end position="563"/>
    </location>
</feature>